<organism evidence="1 2">
    <name type="scientific">Rhamnella rubrinervis</name>
    <dbReference type="NCBI Taxonomy" id="2594499"/>
    <lineage>
        <taxon>Eukaryota</taxon>
        <taxon>Viridiplantae</taxon>
        <taxon>Streptophyta</taxon>
        <taxon>Embryophyta</taxon>
        <taxon>Tracheophyta</taxon>
        <taxon>Spermatophyta</taxon>
        <taxon>Magnoliopsida</taxon>
        <taxon>eudicotyledons</taxon>
        <taxon>Gunneridae</taxon>
        <taxon>Pentapetalae</taxon>
        <taxon>rosids</taxon>
        <taxon>fabids</taxon>
        <taxon>Rosales</taxon>
        <taxon>Rhamnaceae</taxon>
        <taxon>rhamnoid group</taxon>
        <taxon>Rhamneae</taxon>
        <taxon>Rhamnella</taxon>
    </lineage>
</organism>
<evidence type="ECO:0000313" key="1">
    <source>
        <dbReference type="EMBL" id="KAF3443165.1"/>
    </source>
</evidence>
<proteinExistence type="predicted"/>
<gene>
    <name evidence="1" type="ORF">FNV43_RR17086</name>
</gene>
<protein>
    <submittedName>
        <fullName evidence="1">Uncharacterized protein</fullName>
    </submittedName>
</protein>
<sequence length="369" mass="41233">MRLSVEAARFAIDLVGFLTGVWDPVEACSRGWSEDVAGNITTKSLWLRKNFFGPNIVPGGLRGEISEERRYSRLDGIIRTRGVDENSNLADALDARRTYVNLAVFLMPVPLRLFEWYIGLDKSAFILGEPLYYLCFVDAAAHEGGYLTISRADLDRRVHSGLVYGLTSVWGCPLLSYSELREIYRPEHLGDVLIRRVSPLAPKSGFVVRVEADSSSLLELALCLVPFGIVLGLPWDQLVTSDFGGLCSQMLFGCDTFPLVTRSREFVVAVFRLGSLIPPVWSPAGTVEGKQRFRLGSSLLEWTPLMSQFALSSVWSSPAVYKSRRVKHIVIFPFSSCFSTSSRGNIVDLQDCRFFNLERRVLFALLNAL</sequence>
<dbReference type="AlphaFoldDB" id="A0A8K0ME74"/>
<keyword evidence="2" id="KW-1185">Reference proteome</keyword>
<reference evidence="1" key="1">
    <citation type="submission" date="2020-03" db="EMBL/GenBank/DDBJ databases">
        <title>A high-quality chromosome-level genome assembly of a woody plant with both climbing and erect habits, Rhamnella rubrinervis.</title>
        <authorList>
            <person name="Lu Z."/>
            <person name="Yang Y."/>
            <person name="Zhu X."/>
            <person name="Sun Y."/>
        </authorList>
    </citation>
    <scope>NUCLEOTIDE SEQUENCE</scope>
    <source>
        <strain evidence="1">BYM</strain>
        <tissue evidence="1">Leaf</tissue>
    </source>
</reference>
<dbReference type="Proteomes" id="UP000796880">
    <property type="component" value="Unassembled WGS sequence"/>
</dbReference>
<comment type="caution">
    <text evidence="1">The sequence shown here is derived from an EMBL/GenBank/DDBJ whole genome shotgun (WGS) entry which is preliminary data.</text>
</comment>
<accession>A0A8K0ME74</accession>
<evidence type="ECO:0000313" key="2">
    <source>
        <dbReference type="Proteomes" id="UP000796880"/>
    </source>
</evidence>
<dbReference type="EMBL" id="VOIH02000007">
    <property type="protein sequence ID" value="KAF3443165.1"/>
    <property type="molecule type" value="Genomic_DNA"/>
</dbReference>
<name>A0A8K0ME74_9ROSA</name>